<dbReference type="SUPFAM" id="SSF50129">
    <property type="entry name" value="GroES-like"/>
    <property type="match status" value="1"/>
</dbReference>
<dbReference type="SUPFAM" id="SSF51735">
    <property type="entry name" value="NAD(P)-binding Rossmann-fold domains"/>
    <property type="match status" value="1"/>
</dbReference>
<comment type="cofactor">
    <cofactor evidence="4">
        <name>Zn(2+)</name>
        <dbReference type="ChEBI" id="CHEBI:29105"/>
    </cofactor>
</comment>
<dbReference type="GO" id="GO:0016616">
    <property type="term" value="F:oxidoreductase activity, acting on the CH-OH group of donors, NAD or NADP as acceptor"/>
    <property type="evidence" value="ECO:0007669"/>
    <property type="project" value="UniProtKB-ARBA"/>
</dbReference>
<evidence type="ECO:0000256" key="4">
    <source>
        <dbReference type="RuleBase" id="RU361277"/>
    </source>
</evidence>
<dbReference type="GO" id="GO:0008270">
    <property type="term" value="F:zinc ion binding"/>
    <property type="evidence" value="ECO:0007669"/>
    <property type="project" value="InterPro"/>
</dbReference>
<proteinExistence type="inferred from homology"/>
<evidence type="ECO:0000259" key="5">
    <source>
        <dbReference type="SMART" id="SM00829"/>
    </source>
</evidence>
<dbReference type="PANTHER" id="PTHR43401">
    <property type="entry name" value="L-THREONINE 3-DEHYDROGENASE"/>
    <property type="match status" value="1"/>
</dbReference>
<evidence type="ECO:0000256" key="3">
    <source>
        <dbReference type="ARBA" id="ARBA00023002"/>
    </source>
</evidence>
<comment type="similarity">
    <text evidence="4">Belongs to the zinc-containing alcohol dehydrogenase family.</text>
</comment>
<dbReference type="InterPro" id="IPR020843">
    <property type="entry name" value="ER"/>
</dbReference>
<sequence>MKALVLVASKNFSYVDVPTPTITEPDQVLIQIKAASICGSDVHGMDGSTGRRIPPIIMGHEASGIITAIGSAVHNFAPGDRVTFDSTIYCGNCFYCRRGEVNLCDNRRVIGVSCQEYKQDGAFAEYLVVPERILYHLPDEVDFVHGALTEPIAVAAHALGLAKLSPGDSVLIVGTGLIGLLLLQLVRLHTSGTVIAVDIDEKRLALAKKLGADVTIVAGTEIGSRIKAVTNGRGADQAFEVVGSEKTVATAIEGLRKGGRLTLVGNVSPSINLPLQAVVTRQLDLQGSCAIAGEYTLALQLMAAHKINLDPIISAVAPLKDGALWFERLYNREPGLLKIVLEQ</sequence>
<dbReference type="CDD" id="cd08236">
    <property type="entry name" value="sugar_DH"/>
    <property type="match status" value="1"/>
</dbReference>
<gene>
    <name evidence="6" type="ORF">ENS59_12360</name>
</gene>
<dbReference type="InterPro" id="IPR002328">
    <property type="entry name" value="ADH_Zn_CS"/>
</dbReference>
<dbReference type="Gene3D" id="3.90.180.10">
    <property type="entry name" value="Medium-chain alcohol dehydrogenases, catalytic domain"/>
    <property type="match status" value="1"/>
</dbReference>
<dbReference type="Pfam" id="PF00107">
    <property type="entry name" value="ADH_zinc_N"/>
    <property type="match status" value="1"/>
</dbReference>
<organism evidence="6">
    <name type="scientific">Gracilinema caldarium</name>
    <dbReference type="NCBI Taxonomy" id="215591"/>
    <lineage>
        <taxon>Bacteria</taxon>
        <taxon>Pseudomonadati</taxon>
        <taxon>Spirochaetota</taxon>
        <taxon>Spirochaetia</taxon>
        <taxon>Spirochaetales</taxon>
        <taxon>Breznakiellaceae</taxon>
        <taxon>Gracilinema</taxon>
    </lineage>
</organism>
<keyword evidence="3" id="KW-0560">Oxidoreductase</keyword>
<evidence type="ECO:0000256" key="1">
    <source>
        <dbReference type="ARBA" id="ARBA00022723"/>
    </source>
</evidence>
<accession>A0A7C3E6F6</accession>
<dbReference type="SMART" id="SM00829">
    <property type="entry name" value="PKS_ER"/>
    <property type="match status" value="1"/>
</dbReference>
<feature type="domain" description="Enoyl reductase (ER)" evidence="5">
    <location>
        <begin position="8"/>
        <end position="341"/>
    </location>
</feature>
<keyword evidence="2 4" id="KW-0862">Zinc</keyword>
<dbReference type="InterPro" id="IPR013149">
    <property type="entry name" value="ADH-like_C"/>
</dbReference>
<dbReference type="InterPro" id="IPR011032">
    <property type="entry name" value="GroES-like_sf"/>
</dbReference>
<dbReference type="PANTHER" id="PTHR43401:SF2">
    <property type="entry name" value="L-THREONINE 3-DEHYDROGENASE"/>
    <property type="match status" value="1"/>
</dbReference>
<comment type="caution">
    <text evidence="6">The sequence shown here is derived from an EMBL/GenBank/DDBJ whole genome shotgun (WGS) entry which is preliminary data.</text>
</comment>
<evidence type="ECO:0000313" key="6">
    <source>
        <dbReference type="EMBL" id="HFH30277.1"/>
    </source>
</evidence>
<dbReference type="InterPro" id="IPR050129">
    <property type="entry name" value="Zn_alcohol_dh"/>
</dbReference>
<dbReference type="Pfam" id="PF08240">
    <property type="entry name" value="ADH_N"/>
    <property type="match status" value="1"/>
</dbReference>
<dbReference type="PROSITE" id="PS00059">
    <property type="entry name" value="ADH_ZINC"/>
    <property type="match status" value="1"/>
</dbReference>
<name>A0A7C3E6F6_9SPIR</name>
<dbReference type="InterPro" id="IPR036291">
    <property type="entry name" value="NAD(P)-bd_dom_sf"/>
</dbReference>
<dbReference type="Gene3D" id="3.40.50.720">
    <property type="entry name" value="NAD(P)-binding Rossmann-like Domain"/>
    <property type="match status" value="1"/>
</dbReference>
<dbReference type="AlphaFoldDB" id="A0A7C3E6F6"/>
<dbReference type="EMBL" id="DSVL01000378">
    <property type="protein sequence ID" value="HFH30277.1"/>
    <property type="molecule type" value="Genomic_DNA"/>
</dbReference>
<dbReference type="InterPro" id="IPR013154">
    <property type="entry name" value="ADH-like_N"/>
</dbReference>
<reference evidence="6" key="1">
    <citation type="journal article" date="2020" name="mSystems">
        <title>Genome- and Community-Level Interaction Insights into Carbon Utilization and Element Cycling Functions of Hydrothermarchaeota in Hydrothermal Sediment.</title>
        <authorList>
            <person name="Zhou Z."/>
            <person name="Liu Y."/>
            <person name="Xu W."/>
            <person name="Pan J."/>
            <person name="Luo Z.H."/>
            <person name="Li M."/>
        </authorList>
    </citation>
    <scope>NUCLEOTIDE SEQUENCE [LARGE SCALE GENOMIC DNA]</scope>
    <source>
        <strain evidence="6">SpSt-503</strain>
    </source>
</reference>
<protein>
    <submittedName>
        <fullName evidence="6">Galactitol-1-phosphate 5-dehydrogenase</fullName>
    </submittedName>
</protein>
<keyword evidence="1 4" id="KW-0479">Metal-binding</keyword>
<evidence type="ECO:0000256" key="2">
    <source>
        <dbReference type="ARBA" id="ARBA00022833"/>
    </source>
</evidence>